<evidence type="ECO:0000313" key="1">
    <source>
        <dbReference type="EMBL" id="KAK8841815.1"/>
    </source>
</evidence>
<sequence length="166" mass="18855">MTIYKFRVGLEPMGFFKQTGAQVGEFLKYMAQLLGREVTLDSEVFTSLDIPKVPASETPSHCVFLIGTDLFEYDSDGWHRLKGVGRNVKDGSGKVRKIDWDKLGGKVNGTTKVTPDDLENKIKQNGGWNKGSYNLLNHNCHHFVKWCLDNVGAGFFYKNYKHRYLS</sequence>
<organism evidence="1 2">
    <name type="scientific">Tritrichomonas musculus</name>
    <dbReference type="NCBI Taxonomy" id="1915356"/>
    <lineage>
        <taxon>Eukaryota</taxon>
        <taxon>Metamonada</taxon>
        <taxon>Parabasalia</taxon>
        <taxon>Tritrichomonadida</taxon>
        <taxon>Tritrichomonadidae</taxon>
        <taxon>Tritrichomonas</taxon>
    </lineage>
</organism>
<comment type="caution">
    <text evidence="1">The sequence shown here is derived from an EMBL/GenBank/DDBJ whole genome shotgun (WGS) entry which is preliminary data.</text>
</comment>
<evidence type="ECO:0000313" key="2">
    <source>
        <dbReference type="Proteomes" id="UP001470230"/>
    </source>
</evidence>
<dbReference type="Proteomes" id="UP001470230">
    <property type="component" value="Unassembled WGS sequence"/>
</dbReference>
<name>A0ABR2H6I8_9EUKA</name>
<evidence type="ECO:0008006" key="3">
    <source>
        <dbReference type="Google" id="ProtNLM"/>
    </source>
</evidence>
<keyword evidence="2" id="KW-1185">Reference proteome</keyword>
<reference evidence="1 2" key="1">
    <citation type="submission" date="2024-04" db="EMBL/GenBank/DDBJ databases">
        <title>Tritrichomonas musculus Genome.</title>
        <authorList>
            <person name="Alves-Ferreira E."/>
            <person name="Grigg M."/>
            <person name="Lorenzi H."/>
            <person name="Galac M."/>
        </authorList>
    </citation>
    <scope>NUCLEOTIDE SEQUENCE [LARGE SCALE GENOMIC DNA]</scope>
    <source>
        <strain evidence="1 2">EAF2021</strain>
    </source>
</reference>
<proteinExistence type="predicted"/>
<dbReference type="EMBL" id="JAPFFF010000040">
    <property type="protein sequence ID" value="KAK8841815.1"/>
    <property type="molecule type" value="Genomic_DNA"/>
</dbReference>
<protein>
    <recommendedName>
        <fullName evidence="3">PPPDE domain-containing protein</fullName>
    </recommendedName>
</protein>
<accession>A0ABR2H6I8</accession>
<gene>
    <name evidence="1" type="ORF">M9Y10_026764</name>
</gene>
<dbReference type="Gene3D" id="3.90.1720.30">
    <property type="entry name" value="PPPDE domains"/>
    <property type="match status" value="1"/>
</dbReference>
<dbReference type="InterPro" id="IPR042266">
    <property type="entry name" value="PPPDE_sf"/>
</dbReference>